<sequence>MLDCIMQCFMSSDLYNWTVGVTFGCMNHKSLMSYLSILTLPHVVLFYA</sequence>
<name>A0A0A9BNE5_ARUDO</name>
<evidence type="ECO:0000313" key="1">
    <source>
        <dbReference type="EMBL" id="JAD63663.1"/>
    </source>
</evidence>
<proteinExistence type="predicted"/>
<accession>A0A0A9BNE5</accession>
<dbReference type="EMBL" id="GBRH01234232">
    <property type="protein sequence ID" value="JAD63663.1"/>
    <property type="molecule type" value="Transcribed_RNA"/>
</dbReference>
<reference evidence="1" key="2">
    <citation type="journal article" date="2015" name="Data Brief">
        <title>Shoot transcriptome of the giant reed, Arundo donax.</title>
        <authorList>
            <person name="Barrero R.A."/>
            <person name="Guerrero F.D."/>
            <person name="Moolhuijzen P."/>
            <person name="Goolsby J.A."/>
            <person name="Tidwell J."/>
            <person name="Bellgard S.E."/>
            <person name="Bellgard M.I."/>
        </authorList>
    </citation>
    <scope>NUCLEOTIDE SEQUENCE</scope>
    <source>
        <tissue evidence="1">Shoot tissue taken approximately 20 cm above the soil surface</tissue>
    </source>
</reference>
<protein>
    <submittedName>
        <fullName evidence="1">Uncharacterized protein</fullName>
    </submittedName>
</protein>
<dbReference type="AlphaFoldDB" id="A0A0A9BNE5"/>
<organism evidence="1">
    <name type="scientific">Arundo donax</name>
    <name type="common">Giant reed</name>
    <name type="synonym">Donax arundinaceus</name>
    <dbReference type="NCBI Taxonomy" id="35708"/>
    <lineage>
        <taxon>Eukaryota</taxon>
        <taxon>Viridiplantae</taxon>
        <taxon>Streptophyta</taxon>
        <taxon>Embryophyta</taxon>
        <taxon>Tracheophyta</taxon>
        <taxon>Spermatophyta</taxon>
        <taxon>Magnoliopsida</taxon>
        <taxon>Liliopsida</taxon>
        <taxon>Poales</taxon>
        <taxon>Poaceae</taxon>
        <taxon>PACMAD clade</taxon>
        <taxon>Arundinoideae</taxon>
        <taxon>Arundineae</taxon>
        <taxon>Arundo</taxon>
    </lineage>
</organism>
<reference evidence="1" key="1">
    <citation type="submission" date="2014-09" db="EMBL/GenBank/DDBJ databases">
        <authorList>
            <person name="Magalhaes I.L.F."/>
            <person name="Oliveira U."/>
            <person name="Santos F.R."/>
            <person name="Vidigal T.H.D.A."/>
            <person name="Brescovit A.D."/>
            <person name="Santos A.J."/>
        </authorList>
    </citation>
    <scope>NUCLEOTIDE SEQUENCE</scope>
    <source>
        <tissue evidence="1">Shoot tissue taken approximately 20 cm above the soil surface</tissue>
    </source>
</reference>